<dbReference type="OrthoDB" id="9786424at2"/>
<sequence>MNIFTLLFSAALLSLIAWAIYRSFRNKNVYAVPPAFPEEWRSFLLEKVNFYKALSPSEKLRFEADIQYFFKRVRITGIGLDVKDEDRLLVASSAVIPIFAFPEWEYSDLMEVLLYPDFFSEEFEFKGHNRGISGLVGTGGAIDHVVIFSKPALWMGFDNRTDKQNVGIHEFIHLFDKQDGNLDGIPAVFMEYQAVLPWLHLIKSKTDEILSGKSDLNSYGALNKEEFLAIVGEYFFERPRLLQKKHPELYEALSSVFKTDLAKRMND</sequence>
<dbReference type="InterPro" id="IPR024079">
    <property type="entry name" value="MetalloPept_cat_dom_sf"/>
</dbReference>
<comment type="caution">
    <text evidence="1">The sequence shown here is derived from an EMBL/GenBank/DDBJ whole genome shotgun (WGS) entry which is preliminary data.</text>
</comment>
<evidence type="ECO:0000313" key="1">
    <source>
        <dbReference type="EMBL" id="RIW14126.1"/>
    </source>
</evidence>
<dbReference type="Proteomes" id="UP000283522">
    <property type="component" value="Unassembled WGS sequence"/>
</dbReference>
<keyword evidence="2" id="KW-1185">Reference proteome</keyword>
<dbReference type="CDD" id="cd20169">
    <property type="entry name" value="Peptidase_M90_mtfA"/>
    <property type="match status" value="1"/>
</dbReference>
<dbReference type="GO" id="GO:0004177">
    <property type="term" value="F:aminopeptidase activity"/>
    <property type="evidence" value="ECO:0007669"/>
    <property type="project" value="TreeGrafter"/>
</dbReference>
<accession>A0A418PPW9</accession>
<dbReference type="EMBL" id="QXML01000007">
    <property type="protein sequence ID" value="RIW14126.1"/>
    <property type="molecule type" value="Genomic_DNA"/>
</dbReference>
<reference evidence="1 2" key="1">
    <citation type="submission" date="2018-09" db="EMBL/GenBank/DDBJ databases">
        <authorList>
            <person name="Wang X."/>
            <person name="Du Z."/>
        </authorList>
    </citation>
    <scope>NUCLEOTIDE SEQUENCE [LARGE SCALE GENOMIC DNA]</scope>
    <source>
        <strain evidence="1 2">N3</strain>
    </source>
</reference>
<dbReference type="InterPro" id="IPR010384">
    <property type="entry name" value="MtfA_fam"/>
</dbReference>
<name>A0A418PPW9_9BACT</name>
<protein>
    <submittedName>
        <fullName evidence="1">Peptidase</fullName>
    </submittedName>
</protein>
<dbReference type="AlphaFoldDB" id="A0A418PPW9"/>
<evidence type="ECO:0000313" key="2">
    <source>
        <dbReference type="Proteomes" id="UP000283522"/>
    </source>
</evidence>
<dbReference type="RefSeq" id="WP_119478669.1">
    <property type="nucleotide sequence ID" value="NZ_QXML01000007.1"/>
</dbReference>
<dbReference type="InterPro" id="IPR042252">
    <property type="entry name" value="MtfA_N"/>
</dbReference>
<dbReference type="PANTHER" id="PTHR30164">
    <property type="entry name" value="MTFA PEPTIDASE"/>
    <property type="match status" value="1"/>
</dbReference>
<dbReference type="Gene3D" id="1.10.472.150">
    <property type="entry name" value="Glucose-regulated metallo-peptidase M90, N-terminal domain"/>
    <property type="match status" value="1"/>
</dbReference>
<proteinExistence type="predicted"/>
<dbReference type="Pfam" id="PF06167">
    <property type="entry name" value="Peptidase_M90"/>
    <property type="match status" value="1"/>
</dbReference>
<gene>
    <name evidence="1" type="ORF">D0X99_15100</name>
</gene>
<dbReference type="GO" id="GO:0008237">
    <property type="term" value="F:metallopeptidase activity"/>
    <property type="evidence" value="ECO:0007669"/>
    <property type="project" value="InterPro"/>
</dbReference>
<dbReference type="GO" id="GO:0005829">
    <property type="term" value="C:cytosol"/>
    <property type="evidence" value="ECO:0007669"/>
    <property type="project" value="TreeGrafter"/>
</dbReference>
<organism evidence="1 2">
    <name type="scientific">Algoriphagus lacus</name>
    <dbReference type="NCBI Taxonomy" id="2056311"/>
    <lineage>
        <taxon>Bacteria</taxon>
        <taxon>Pseudomonadati</taxon>
        <taxon>Bacteroidota</taxon>
        <taxon>Cytophagia</taxon>
        <taxon>Cytophagales</taxon>
        <taxon>Cyclobacteriaceae</taxon>
        <taxon>Algoriphagus</taxon>
    </lineage>
</organism>
<dbReference type="Gene3D" id="3.40.390.10">
    <property type="entry name" value="Collagenase (Catalytic Domain)"/>
    <property type="match status" value="1"/>
</dbReference>
<dbReference type="PANTHER" id="PTHR30164:SF2">
    <property type="entry name" value="PROTEIN MTFA"/>
    <property type="match status" value="1"/>
</dbReference>
<dbReference type="SUPFAM" id="SSF55486">
    <property type="entry name" value="Metalloproteases ('zincins'), catalytic domain"/>
    <property type="match status" value="1"/>
</dbReference>